<sequence length="60" mass="6658">MIAPSIHCCEAIRLDPIAQSLQIDSCPNRPASLEPPYNSPASSPNRQIQAKRTIPQYRPD</sequence>
<organism evidence="2 3">
    <name type="scientific">Novipirellula rosea</name>
    <dbReference type="NCBI Taxonomy" id="1031540"/>
    <lineage>
        <taxon>Bacteria</taxon>
        <taxon>Pseudomonadati</taxon>
        <taxon>Planctomycetota</taxon>
        <taxon>Planctomycetia</taxon>
        <taxon>Pirellulales</taxon>
        <taxon>Pirellulaceae</taxon>
        <taxon>Novipirellula</taxon>
    </lineage>
</organism>
<proteinExistence type="predicted"/>
<evidence type="ECO:0000313" key="2">
    <source>
        <dbReference type="EMBL" id="GAA4449411.1"/>
    </source>
</evidence>
<name>A0ABP8MH82_9BACT</name>
<keyword evidence="3" id="KW-1185">Reference proteome</keyword>
<evidence type="ECO:0000256" key="1">
    <source>
        <dbReference type="SAM" id="MobiDB-lite"/>
    </source>
</evidence>
<feature type="compositionally biased region" description="Polar residues" evidence="1">
    <location>
        <begin position="39"/>
        <end position="50"/>
    </location>
</feature>
<protein>
    <submittedName>
        <fullName evidence="2">Uncharacterized protein</fullName>
    </submittedName>
</protein>
<feature type="region of interest" description="Disordered" evidence="1">
    <location>
        <begin position="27"/>
        <end position="60"/>
    </location>
</feature>
<gene>
    <name evidence="2" type="ORF">GCM10023156_13920</name>
</gene>
<dbReference type="EMBL" id="BAABGA010000018">
    <property type="protein sequence ID" value="GAA4449411.1"/>
    <property type="molecule type" value="Genomic_DNA"/>
</dbReference>
<evidence type="ECO:0000313" key="3">
    <source>
        <dbReference type="Proteomes" id="UP001500840"/>
    </source>
</evidence>
<accession>A0ABP8MH82</accession>
<comment type="caution">
    <text evidence="2">The sequence shown here is derived from an EMBL/GenBank/DDBJ whole genome shotgun (WGS) entry which is preliminary data.</text>
</comment>
<reference evidence="3" key="1">
    <citation type="journal article" date="2019" name="Int. J. Syst. Evol. Microbiol.">
        <title>The Global Catalogue of Microorganisms (GCM) 10K type strain sequencing project: providing services to taxonomists for standard genome sequencing and annotation.</title>
        <authorList>
            <consortium name="The Broad Institute Genomics Platform"/>
            <consortium name="The Broad Institute Genome Sequencing Center for Infectious Disease"/>
            <person name="Wu L."/>
            <person name="Ma J."/>
        </authorList>
    </citation>
    <scope>NUCLEOTIDE SEQUENCE [LARGE SCALE GENOMIC DNA]</scope>
    <source>
        <strain evidence="3">JCM 17759</strain>
    </source>
</reference>
<dbReference type="Proteomes" id="UP001500840">
    <property type="component" value="Unassembled WGS sequence"/>
</dbReference>